<dbReference type="EMBL" id="JAUCGQ010000004">
    <property type="protein sequence ID" value="MDM7856658.1"/>
    <property type="molecule type" value="Genomic_DNA"/>
</dbReference>
<dbReference type="Proteomes" id="UP001529338">
    <property type="component" value="Unassembled WGS sequence"/>
</dbReference>
<evidence type="ECO:0000313" key="2">
    <source>
        <dbReference type="Proteomes" id="UP001529338"/>
    </source>
</evidence>
<proteinExistence type="predicted"/>
<dbReference type="InterPro" id="IPR001387">
    <property type="entry name" value="Cro/C1-type_HTH"/>
</dbReference>
<dbReference type="RefSeq" id="WP_289456944.1">
    <property type="nucleotide sequence ID" value="NZ_JAUCGQ010000004.1"/>
</dbReference>
<accession>A0ABT7SKE2</accession>
<dbReference type="SUPFAM" id="SSF47413">
    <property type="entry name" value="lambda repressor-like DNA-binding domains"/>
    <property type="match status" value="1"/>
</dbReference>
<dbReference type="CDD" id="cd00093">
    <property type="entry name" value="HTH_XRE"/>
    <property type="match status" value="1"/>
</dbReference>
<dbReference type="InterPro" id="IPR010982">
    <property type="entry name" value="Lambda_DNA-bd_dom_sf"/>
</dbReference>
<dbReference type="SUPFAM" id="SSF56024">
    <property type="entry name" value="Phospholipase D/nuclease"/>
    <property type="match status" value="1"/>
</dbReference>
<dbReference type="Gene3D" id="3.30.870.10">
    <property type="entry name" value="Endonuclease Chain A"/>
    <property type="match status" value="1"/>
</dbReference>
<sequence>MTNERLRAAIADAGLSLQEFGEKVGVDPKTVERWISTDRIPHRTHRINAGSVLGKTDVYLWPATDSDPRTRSATRAEFIDLYPSRASVPVSTWEQLIDNARESIDLLAFAGSFLHDSVPEFAERLAARAKNGVRVRLLFGDPESQAVALRGEEEGIGELLAARCKLTWNYLSPLLQGVPGIDARKHGSTLYASLFRFDDELLVNAHALGAPAGHSPLMHINRIPGGRLFAHYMDSFERTWQAAKPA</sequence>
<reference evidence="1 2" key="1">
    <citation type="submission" date="2023-06" db="EMBL/GenBank/DDBJ databases">
        <title>Cellulomonas sp. MW4 Whole genome sequence.</title>
        <authorList>
            <person name="Park S."/>
        </authorList>
    </citation>
    <scope>NUCLEOTIDE SEQUENCE [LARGE SCALE GENOMIC DNA]</scope>
    <source>
        <strain evidence="1 2">MW4</strain>
    </source>
</reference>
<name>A0ABT7SKE2_9CELL</name>
<protein>
    <submittedName>
        <fullName evidence="1">XRE family transcriptional regulator</fullName>
    </submittedName>
</protein>
<organism evidence="1 2">
    <name type="scientific">Cellulomonas alba</name>
    <dbReference type="NCBI Taxonomy" id="3053467"/>
    <lineage>
        <taxon>Bacteria</taxon>
        <taxon>Bacillati</taxon>
        <taxon>Actinomycetota</taxon>
        <taxon>Actinomycetes</taxon>
        <taxon>Micrococcales</taxon>
        <taxon>Cellulomonadaceae</taxon>
        <taxon>Cellulomonas</taxon>
    </lineage>
</organism>
<gene>
    <name evidence="1" type="ORF">QRT04_17095</name>
</gene>
<comment type="caution">
    <text evidence="1">The sequence shown here is derived from an EMBL/GenBank/DDBJ whole genome shotgun (WGS) entry which is preliminary data.</text>
</comment>
<evidence type="ECO:0000313" key="1">
    <source>
        <dbReference type="EMBL" id="MDM7856658.1"/>
    </source>
</evidence>
<keyword evidence="2" id="KW-1185">Reference proteome</keyword>